<organism evidence="4 5">
    <name type="scientific">Thiomicrorhabdus marina</name>
    <dbReference type="NCBI Taxonomy" id="2818442"/>
    <lineage>
        <taxon>Bacteria</taxon>
        <taxon>Pseudomonadati</taxon>
        <taxon>Pseudomonadota</taxon>
        <taxon>Gammaproteobacteria</taxon>
        <taxon>Thiotrichales</taxon>
        <taxon>Piscirickettsiaceae</taxon>
        <taxon>Thiomicrorhabdus</taxon>
    </lineage>
</organism>
<dbReference type="Proteomes" id="UP000664835">
    <property type="component" value="Unassembled WGS sequence"/>
</dbReference>
<evidence type="ECO:0000313" key="4">
    <source>
        <dbReference type="EMBL" id="MBO1926042.1"/>
    </source>
</evidence>
<dbReference type="SMART" id="SM00116">
    <property type="entry name" value="CBS"/>
    <property type="match status" value="2"/>
</dbReference>
<evidence type="ECO:0000259" key="3">
    <source>
        <dbReference type="PROSITE" id="PS51371"/>
    </source>
</evidence>
<accession>A0ABS3Q162</accession>
<dbReference type="InterPro" id="IPR051257">
    <property type="entry name" value="Diverse_CBS-Domain"/>
</dbReference>
<dbReference type="EMBL" id="JAGETV010000001">
    <property type="protein sequence ID" value="MBO1926042.1"/>
    <property type="molecule type" value="Genomic_DNA"/>
</dbReference>
<dbReference type="PANTHER" id="PTHR43080:SF29">
    <property type="entry name" value="OS02G0818000 PROTEIN"/>
    <property type="match status" value="1"/>
</dbReference>
<dbReference type="InterPro" id="IPR046342">
    <property type="entry name" value="CBS_dom_sf"/>
</dbReference>
<sequence>MFVVYSPEGQSLASTVQQIPVLRVDPSTRVNQIENSWLDELKPDEKSLLAKPSKEVNAYQQNKKESQHRVVVKVAEIMSEPIITINQEALLAQAYDRMSRLQIDYLPVLDDKRLIGLLSREQVLRKVIVAENGDLELGGERLVGAVMQQQIITTELDTDIRQVAQVFTQFDVGALVIMNSMEQPVGIVTRGDLVKRLAKEPPLEIYV</sequence>
<evidence type="ECO:0000313" key="5">
    <source>
        <dbReference type="Proteomes" id="UP000664835"/>
    </source>
</evidence>
<dbReference type="InterPro" id="IPR000644">
    <property type="entry name" value="CBS_dom"/>
</dbReference>
<name>A0ABS3Q162_9GAMM</name>
<dbReference type="PANTHER" id="PTHR43080">
    <property type="entry name" value="CBS DOMAIN-CONTAINING PROTEIN CBSX3, MITOCHONDRIAL"/>
    <property type="match status" value="1"/>
</dbReference>
<dbReference type="Pfam" id="PF00571">
    <property type="entry name" value="CBS"/>
    <property type="match status" value="2"/>
</dbReference>
<feature type="domain" description="CBS" evidence="3">
    <location>
        <begin position="147"/>
        <end position="203"/>
    </location>
</feature>
<reference evidence="4 5" key="1">
    <citation type="submission" date="2021-03" db="EMBL/GenBank/DDBJ databases">
        <title>Thiomicrorhabdus sp.nov.,novel sulfur-oxidizing bacteria isolated from coastal sediment.</title>
        <authorList>
            <person name="Liu X."/>
        </authorList>
    </citation>
    <scope>NUCLEOTIDE SEQUENCE [LARGE SCALE GENOMIC DNA]</scope>
    <source>
        <strain evidence="4 5">6S2-11</strain>
    </source>
</reference>
<dbReference type="PROSITE" id="PS51371">
    <property type="entry name" value="CBS"/>
    <property type="match status" value="2"/>
</dbReference>
<comment type="caution">
    <text evidence="4">The sequence shown here is derived from an EMBL/GenBank/DDBJ whole genome shotgun (WGS) entry which is preliminary data.</text>
</comment>
<evidence type="ECO:0000256" key="1">
    <source>
        <dbReference type="ARBA" id="ARBA00023122"/>
    </source>
</evidence>
<gene>
    <name evidence="4" type="ORF">J3998_00510</name>
</gene>
<dbReference type="Gene3D" id="3.10.580.10">
    <property type="entry name" value="CBS-domain"/>
    <property type="match status" value="1"/>
</dbReference>
<dbReference type="SUPFAM" id="SSF54631">
    <property type="entry name" value="CBS-domain pair"/>
    <property type="match status" value="1"/>
</dbReference>
<protein>
    <submittedName>
        <fullName evidence="4">CBS domain-containing protein</fullName>
    </submittedName>
</protein>
<keyword evidence="5" id="KW-1185">Reference proteome</keyword>
<dbReference type="RefSeq" id="WP_208146222.1">
    <property type="nucleotide sequence ID" value="NZ_JAGETV010000001.1"/>
</dbReference>
<proteinExistence type="predicted"/>
<evidence type="ECO:0000256" key="2">
    <source>
        <dbReference type="PROSITE-ProRule" id="PRU00703"/>
    </source>
</evidence>
<feature type="domain" description="CBS" evidence="3">
    <location>
        <begin position="78"/>
        <end position="135"/>
    </location>
</feature>
<keyword evidence="1 2" id="KW-0129">CBS domain</keyword>